<name>A0A1I3UXU6_9SPHI</name>
<protein>
    <submittedName>
        <fullName evidence="1">Uncharacterized protein</fullName>
    </submittedName>
</protein>
<dbReference type="EMBL" id="FOQO01000015">
    <property type="protein sequence ID" value="SFJ88204.1"/>
    <property type="molecule type" value="Genomic_DNA"/>
</dbReference>
<reference evidence="1 2" key="1">
    <citation type="submission" date="2016-10" db="EMBL/GenBank/DDBJ databases">
        <authorList>
            <person name="de Groot N.N."/>
        </authorList>
    </citation>
    <scope>NUCLEOTIDE SEQUENCE [LARGE SCALE GENOMIC DNA]</scope>
    <source>
        <strain evidence="1 2">RK1</strain>
    </source>
</reference>
<dbReference type="RefSeq" id="WP_090632083.1">
    <property type="nucleotide sequence ID" value="NZ_FOQO01000015.1"/>
</dbReference>
<proteinExistence type="predicted"/>
<evidence type="ECO:0000313" key="2">
    <source>
        <dbReference type="Proteomes" id="UP000198670"/>
    </source>
</evidence>
<evidence type="ECO:0000313" key="1">
    <source>
        <dbReference type="EMBL" id="SFJ88204.1"/>
    </source>
</evidence>
<accession>A0A1I3UXU6</accession>
<dbReference type="AlphaFoldDB" id="A0A1I3UXU6"/>
<dbReference type="Proteomes" id="UP000198670">
    <property type="component" value="Unassembled WGS sequence"/>
</dbReference>
<sequence length="91" mass="10447">MSKIKRKSEKLAGLAKKVFGEDLVAEAFVLGENYGSDKNNTKVLDKIESHLTEEDDGFVYDYIDCIEIRFCNNRLVRFTNSEWASIHLISE</sequence>
<organism evidence="1 2">
    <name type="scientific">Parapedobacter indicus</name>
    <dbReference type="NCBI Taxonomy" id="1477437"/>
    <lineage>
        <taxon>Bacteria</taxon>
        <taxon>Pseudomonadati</taxon>
        <taxon>Bacteroidota</taxon>
        <taxon>Sphingobacteriia</taxon>
        <taxon>Sphingobacteriales</taxon>
        <taxon>Sphingobacteriaceae</taxon>
        <taxon>Parapedobacter</taxon>
    </lineage>
</organism>
<keyword evidence="2" id="KW-1185">Reference proteome</keyword>
<gene>
    <name evidence="1" type="ORF">SAMN05444682_115118</name>
</gene>
<dbReference type="STRING" id="1477437.SAMN05444682_115118"/>